<dbReference type="PANTHER" id="PTHR43156:SF2">
    <property type="entry name" value="STAGE II SPORULATION PROTEIN E"/>
    <property type="match status" value="1"/>
</dbReference>
<proteinExistence type="predicted"/>
<evidence type="ECO:0000313" key="5">
    <source>
        <dbReference type="Proteomes" id="UP000184428"/>
    </source>
</evidence>
<dbReference type="AlphaFoldDB" id="A0A1M7RS03"/>
<evidence type="ECO:0000256" key="1">
    <source>
        <dbReference type="ARBA" id="ARBA00022801"/>
    </source>
</evidence>
<dbReference type="EMBL" id="FRDM01000001">
    <property type="protein sequence ID" value="SHN48896.1"/>
    <property type="molecule type" value="Genomic_DNA"/>
</dbReference>
<keyword evidence="1" id="KW-0378">Hydrolase</keyword>
<sequence length="438" mass="46952">MRVRSGPPDGHPRPTPNQRADAPDPGGIASRGMPSRAAETDPLADALRSLLHACHLLAPDDLPVVVADCAARIGVRETVLYLADYEQVTLVPVPGTGVPERQELSIEGTLAGRAFRRVEVVGSAVQHGHRLWVPLLDGVERLGLAELLLPAEPTAEELDALLVFATLVAELVVVRDAYTDVFARLRRRKTLSLAAEMQWQLLPPLTFGTDRVVITGGLEPAYDIGGDSFDYAVNGSTADLMVIDSVGHGLPAAVLASVAISAYRHARRNRLDLPDTAAEVDAAIAGQLGGSRFATAVLARLDIDTGRLRWINAGHPAPLILRGSSLVQPPHCPPARPLGLQDGKPECCETRLEPGDRLLLYTDGITEARSPAGEFFGEQRLADFISAAVSAGEPAPEMVRRLMRHVLTHQADQLQDDASIVVLEWLTGGERRTLPGSD</sequence>
<dbReference type="GO" id="GO:0016791">
    <property type="term" value="F:phosphatase activity"/>
    <property type="evidence" value="ECO:0007669"/>
    <property type="project" value="TreeGrafter"/>
</dbReference>
<feature type="region of interest" description="Disordered" evidence="2">
    <location>
        <begin position="1"/>
        <end position="39"/>
    </location>
</feature>
<dbReference type="InterPro" id="IPR036457">
    <property type="entry name" value="PPM-type-like_dom_sf"/>
</dbReference>
<feature type="domain" description="PPM-type phosphatase" evidence="3">
    <location>
        <begin position="209"/>
        <end position="425"/>
    </location>
</feature>
<reference evidence="4 5" key="1">
    <citation type="submission" date="2016-12" db="EMBL/GenBank/DDBJ databases">
        <authorList>
            <person name="Song W.-J."/>
            <person name="Kurnit D.M."/>
        </authorList>
    </citation>
    <scope>NUCLEOTIDE SEQUENCE [LARGE SCALE GENOMIC DNA]</scope>
    <source>
        <strain evidence="4 5">DSM 43162</strain>
    </source>
</reference>
<evidence type="ECO:0000259" key="3">
    <source>
        <dbReference type="SMART" id="SM00331"/>
    </source>
</evidence>
<name>A0A1M7RS03_9ACTN</name>
<dbReference type="InterPro" id="IPR052016">
    <property type="entry name" value="Bact_Sigma-Reg"/>
</dbReference>
<dbReference type="Proteomes" id="UP000184428">
    <property type="component" value="Unassembled WGS sequence"/>
</dbReference>
<dbReference type="SUPFAM" id="SSF81606">
    <property type="entry name" value="PP2C-like"/>
    <property type="match status" value="1"/>
</dbReference>
<gene>
    <name evidence="4" type="ORF">SAMN05660350_00023</name>
</gene>
<dbReference type="Gene3D" id="3.60.40.10">
    <property type="entry name" value="PPM-type phosphatase domain"/>
    <property type="match status" value="1"/>
</dbReference>
<evidence type="ECO:0000256" key="2">
    <source>
        <dbReference type="SAM" id="MobiDB-lite"/>
    </source>
</evidence>
<organism evidence="4 5">
    <name type="scientific">Geodermatophilus obscurus</name>
    <dbReference type="NCBI Taxonomy" id="1861"/>
    <lineage>
        <taxon>Bacteria</taxon>
        <taxon>Bacillati</taxon>
        <taxon>Actinomycetota</taxon>
        <taxon>Actinomycetes</taxon>
        <taxon>Geodermatophilales</taxon>
        <taxon>Geodermatophilaceae</taxon>
        <taxon>Geodermatophilus</taxon>
    </lineage>
</organism>
<dbReference type="PANTHER" id="PTHR43156">
    <property type="entry name" value="STAGE II SPORULATION PROTEIN E-RELATED"/>
    <property type="match status" value="1"/>
</dbReference>
<evidence type="ECO:0000313" key="4">
    <source>
        <dbReference type="EMBL" id="SHN48896.1"/>
    </source>
</evidence>
<dbReference type="InterPro" id="IPR001932">
    <property type="entry name" value="PPM-type_phosphatase-like_dom"/>
</dbReference>
<accession>A0A1M7RS03</accession>
<protein>
    <submittedName>
        <fullName evidence="4">Serine phosphatase RsbU, regulator of sigma subunit</fullName>
    </submittedName>
</protein>
<dbReference type="Pfam" id="PF07228">
    <property type="entry name" value="SpoIIE"/>
    <property type="match status" value="1"/>
</dbReference>
<dbReference type="SMART" id="SM00331">
    <property type="entry name" value="PP2C_SIG"/>
    <property type="match status" value="1"/>
</dbReference>